<proteinExistence type="predicted"/>
<name>A0AB33IUI8_9BACT</name>
<sequence>MRVFLDTNILLDCLLERGPLSAESRLCFKSCVGNGITMLMSDLSVSNINYITRKEYSRAEFNAAILRLTEFVDIVEVGSSCILEALHLAWKDFEDSLQYLSAMKAQADCIVTRNTKDFEESALEVLTPHDFIVKYL</sequence>
<dbReference type="SUPFAM" id="SSF88723">
    <property type="entry name" value="PIN domain-like"/>
    <property type="match status" value="1"/>
</dbReference>
<dbReference type="EMBL" id="AP035785">
    <property type="protein sequence ID" value="BFO71720.1"/>
    <property type="molecule type" value="Genomic_DNA"/>
</dbReference>
<dbReference type="AlphaFoldDB" id="A0AB33IUI8"/>
<evidence type="ECO:0000313" key="2">
    <source>
        <dbReference type="EMBL" id="BFO71720.1"/>
    </source>
</evidence>
<reference evidence="2" key="1">
    <citation type="submission" date="2024-07" db="EMBL/GenBank/DDBJ databases">
        <title>Complete genome sequence of Prevotella sp. YM-2024 GTC17253.</title>
        <authorList>
            <person name="Hayashi M."/>
            <person name="Muto Y."/>
            <person name="Tanaka K."/>
            <person name="Niwa H."/>
        </authorList>
    </citation>
    <scope>NUCLEOTIDE SEQUENCE</scope>
    <source>
        <strain evidence="2">GTC17253</strain>
    </source>
</reference>
<dbReference type="InterPro" id="IPR029060">
    <property type="entry name" value="PIN-like_dom_sf"/>
</dbReference>
<dbReference type="Pfam" id="PF13470">
    <property type="entry name" value="PIN_3"/>
    <property type="match status" value="1"/>
</dbReference>
<evidence type="ECO:0000259" key="1">
    <source>
        <dbReference type="Pfam" id="PF13470"/>
    </source>
</evidence>
<accession>A0AB33IUI8</accession>
<protein>
    <submittedName>
        <fullName evidence="2">PIN domain-containing protein</fullName>
    </submittedName>
</protein>
<organism evidence="2">
    <name type="scientific">Prevotella sp. GTC17253</name>
    <dbReference type="NCBI Taxonomy" id="3236793"/>
    <lineage>
        <taxon>Bacteria</taxon>
        <taxon>Pseudomonadati</taxon>
        <taxon>Bacteroidota</taxon>
        <taxon>Bacteroidia</taxon>
        <taxon>Bacteroidales</taxon>
        <taxon>Prevotellaceae</taxon>
        <taxon>Prevotella</taxon>
    </lineage>
</organism>
<gene>
    <name evidence="2" type="ORF">GTC17253_16860</name>
</gene>
<feature type="domain" description="PIN" evidence="1">
    <location>
        <begin position="2"/>
        <end position="116"/>
    </location>
</feature>
<dbReference type="Gene3D" id="3.40.50.1010">
    <property type="entry name" value="5'-nuclease"/>
    <property type="match status" value="1"/>
</dbReference>
<dbReference type="InterPro" id="IPR002716">
    <property type="entry name" value="PIN_dom"/>
</dbReference>